<dbReference type="InterPro" id="IPR038522">
    <property type="entry name" value="T4/T6SS_DotU_sf"/>
</dbReference>
<proteinExistence type="predicted"/>
<evidence type="ECO:0000313" key="3">
    <source>
        <dbReference type="EMBL" id="SAK62652.1"/>
    </source>
</evidence>
<keyword evidence="1" id="KW-0812">Transmembrane</keyword>
<evidence type="ECO:0000256" key="1">
    <source>
        <dbReference type="SAM" id="Phobius"/>
    </source>
</evidence>
<accession>A0A158AXU7</accession>
<reference evidence="3" key="1">
    <citation type="submission" date="2016-01" db="EMBL/GenBank/DDBJ databases">
        <authorList>
            <person name="Peeters C."/>
        </authorList>
    </citation>
    <scope>NUCLEOTIDE SEQUENCE [LARGE SCALE GENOMIC DNA]</scope>
    <source>
        <strain evidence="3">LMG 29325</strain>
    </source>
</reference>
<dbReference type="RefSeq" id="WP_086968762.1">
    <property type="nucleotide sequence ID" value="NZ_FCOJ02000020.1"/>
</dbReference>
<dbReference type="Proteomes" id="UP000054596">
    <property type="component" value="Unassembled WGS sequence"/>
</dbReference>
<keyword evidence="1" id="KW-1133">Transmembrane helix</keyword>
<sequence length="242" mass="26730">MNMLSTPSAHPRLVELAPGVTSSSLAGIRDLLRDTALFVVNLSTGGSAADFAALRTRCTSMIADLGAALDRRGYPQDVCEDALKAQCALLDETALHHLSDKDKPQWSAHPLQVEQFQQHDGGERVFDRLEFRMRERSPQVDLLECYAAILGLGFVGRYAVNGKSQRQALIDELNALIERLRPEGERSLVIDRPGRRFGNWVRRVSPWAIAGIACVVALAIWFIWHIALDVQLAALIPNAVKP</sequence>
<feature type="domain" description="Type IV / VI secretion system DotU" evidence="2">
    <location>
        <begin position="29"/>
        <end position="225"/>
    </location>
</feature>
<dbReference type="NCBIfam" id="NF038228">
    <property type="entry name" value="IcmH_DotU_IVB"/>
    <property type="match status" value="1"/>
</dbReference>
<dbReference type="Gene3D" id="1.25.40.590">
    <property type="entry name" value="Type IV / VI secretion system, DotU"/>
    <property type="match status" value="1"/>
</dbReference>
<evidence type="ECO:0000313" key="4">
    <source>
        <dbReference type="Proteomes" id="UP000054596"/>
    </source>
</evidence>
<dbReference type="STRING" id="1777143.AWB82_03207"/>
<keyword evidence="1" id="KW-0472">Membrane</keyword>
<dbReference type="OrthoDB" id="6998040at2"/>
<dbReference type="AlphaFoldDB" id="A0A158AXU7"/>
<dbReference type="PANTHER" id="PTHR38033:SF1">
    <property type="entry name" value="DOTU FAMILY TYPE IV_VI SECRETION SYSTEM PROTEIN"/>
    <property type="match status" value="1"/>
</dbReference>
<keyword evidence="4" id="KW-1185">Reference proteome</keyword>
<dbReference type="Pfam" id="PF09850">
    <property type="entry name" value="DotU"/>
    <property type="match status" value="1"/>
</dbReference>
<dbReference type="InterPro" id="IPR017732">
    <property type="entry name" value="T4/T6SS_DotU"/>
</dbReference>
<comment type="caution">
    <text evidence="3">The sequence shown here is derived from an EMBL/GenBank/DDBJ whole genome shotgun (WGS) entry which is preliminary data.</text>
</comment>
<dbReference type="PANTHER" id="PTHR38033">
    <property type="entry name" value="MEMBRANE PROTEIN-RELATED"/>
    <property type="match status" value="1"/>
</dbReference>
<organism evidence="3 4">
    <name type="scientific">Caballeronia glebae</name>
    <dbReference type="NCBI Taxonomy" id="1777143"/>
    <lineage>
        <taxon>Bacteria</taxon>
        <taxon>Pseudomonadati</taxon>
        <taxon>Pseudomonadota</taxon>
        <taxon>Betaproteobacteria</taxon>
        <taxon>Burkholderiales</taxon>
        <taxon>Burkholderiaceae</taxon>
        <taxon>Caballeronia</taxon>
    </lineage>
</organism>
<dbReference type="NCBIfam" id="TIGR03349">
    <property type="entry name" value="IV_VI_DotU"/>
    <property type="match status" value="1"/>
</dbReference>
<protein>
    <submittedName>
        <fullName evidence="3">OmpA family protein</fullName>
    </submittedName>
</protein>
<feature type="transmembrane region" description="Helical" evidence="1">
    <location>
        <begin position="204"/>
        <end position="224"/>
    </location>
</feature>
<name>A0A158AXU7_9BURK</name>
<evidence type="ECO:0000259" key="2">
    <source>
        <dbReference type="Pfam" id="PF09850"/>
    </source>
</evidence>
<gene>
    <name evidence="3" type="ORF">AWB82_03207</name>
</gene>
<dbReference type="EMBL" id="FCOJ02000020">
    <property type="protein sequence ID" value="SAK62652.1"/>
    <property type="molecule type" value="Genomic_DNA"/>
</dbReference>